<evidence type="ECO:0000256" key="8">
    <source>
        <dbReference type="SAM" id="SignalP"/>
    </source>
</evidence>
<keyword evidence="5 6" id="KW-0413">Isomerase</keyword>
<dbReference type="EC" id="5.2.1.8" evidence="7"/>
<dbReference type="SUPFAM" id="SSF54534">
    <property type="entry name" value="FKBP-like"/>
    <property type="match status" value="1"/>
</dbReference>
<keyword evidence="4 6" id="KW-0697">Rotamase</keyword>
<dbReference type="InterPro" id="IPR046357">
    <property type="entry name" value="PPIase_dom_sf"/>
</dbReference>
<feature type="signal peptide" evidence="8">
    <location>
        <begin position="1"/>
        <end position="18"/>
    </location>
</feature>
<dbReference type="PROSITE" id="PS50059">
    <property type="entry name" value="FKBP_PPIASE"/>
    <property type="match status" value="1"/>
</dbReference>
<keyword evidence="11" id="KW-1185">Reference proteome</keyword>
<comment type="catalytic activity">
    <reaction evidence="1 6 7">
        <text>[protein]-peptidylproline (omega=180) = [protein]-peptidylproline (omega=0)</text>
        <dbReference type="Rhea" id="RHEA:16237"/>
        <dbReference type="Rhea" id="RHEA-COMP:10747"/>
        <dbReference type="Rhea" id="RHEA-COMP:10748"/>
        <dbReference type="ChEBI" id="CHEBI:83833"/>
        <dbReference type="ChEBI" id="CHEBI:83834"/>
        <dbReference type="EC" id="5.2.1.8"/>
    </reaction>
</comment>
<name>A0A9X3BF47_9BACT</name>
<dbReference type="Proteomes" id="UP001155483">
    <property type="component" value="Unassembled WGS sequence"/>
</dbReference>
<evidence type="ECO:0000256" key="5">
    <source>
        <dbReference type="ARBA" id="ARBA00023235"/>
    </source>
</evidence>
<feature type="chain" id="PRO_5040917117" description="Peptidyl-prolyl cis-trans isomerase" evidence="8">
    <location>
        <begin position="19"/>
        <end position="247"/>
    </location>
</feature>
<proteinExistence type="inferred from homology"/>
<evidence type="ECO:0000313" key="11">
    <source>
        <dbReference type="Proteomes" id="UP001155483"/>
    </source>
</evidence>
<dbReference type="GO" id="GO:0003755">
    <property type="term" value="F:peptidyl-prolyl cis-trans isomerase activity"/>
    <property type="evidence" value="ECO:0007669"/>
    <property type="project" value="UniProtKB-UniRule"/>
</dbReference>
<evidence type="ECO:0000256" key="3">
    <source>
        <dbReference type="ARBA" id="ARBA00022729"/>
    </source>
</evidence>
<dbReference type="Pfam" id="PF00254">
    <property type="entry name" value="FKBP_C"/>
    <property type="match status" value="1"/>
</dbReference>
<feature type="domain" description="PPIase FKBP-type" evidence="9">
    <location>
        <begin position="158"/>
        <end position="243"/>
    </location>
</feature>
<dbReference type="PANTHER" id="PTHR43811:SF19">
    <property type="entry name" value="39 KDA FK506-BINDING NUCLEAR PROTEIN"/>
    <property type="match status" value="1"/>
</dbReference>
<protein>
    <recommendedName>
        <fullName evidence="7">Peptidyl-prolyl cis-trans isomerase</fullName>
        <ecNumber evidence="7">5.2.1.8</ecNumber>
    </recommendedName>
</protein>
<gene>
    <name evidence="10" type="ORF">OCK74_03845</name>
</gene>
<sequence length="247" mass="26363">MKKTVIAACLFCAISASAQVKKAVAPKTPAGTTKTSVASKPATSTTLKNLNDSASYAMGISFANFYVQQGFSNINVALVNKAIDDVIGKKKVLLSNEEANMIMMKYVNQAQEAKAKGNIEAGEKFLAQNKTKPGVKTTESGLQYEVIKEGTGAKPLATDTVTVHYAGTLLNGEEFDNSYKRGEPISLPVNGVIRGWTEALQLMPLGSKYKLYIPYQLGYGTQGAGAIPPGSVLIFEVELLKINDKSS</sequence>
<dbReference type="EMBL" id="JAOTIF010000001">
    <property type="protein sequence ID" value="MCU7548229.1"/>
    <property type="molecule type" value="Genomic_DNA"/>
</dbReference>
<dbReference type="RefSeq" id="WP_279295673.1">
    <property type="nucleotide sequence ID" value="NZ_JAOTIF010000001.1"/>
</dbReference>
<comment type="caution">
    <text evidence="10">The sequence shown here is derived from an EMBL/GenBank/DDBJ whole genome shotgun (WGS) entry which is preliminary data.</text>
</comment>
<evidence type="ECO:0000256" key="2">
    <source>
        <dbReference type="ARBA" id="ARBA00006577"/>
    </source>
</evidence>
<keyword evidence="3 8" id="KW-0732">Signal</keyword>
<dbReference type="PANTHER" id="PTHR43811">
    <property type="entry name" value="FKBP-TYPE PEPTIDYL-PROLYL CIS-TRANS ISOMERASE FKPA"/>
    <property type="match status" value="1"/>
</dbReference>
<dbReference type="Pfam" id="PF01346">
    <property type="entry name" value="FKBP_N"/>
    <property type="match status" value="1"/>
</dbReference>
<evidence type="ECO:0000256" key="1">
    <source>
        <dbReference type="ARBA" id="ARBA00000971"/>
    </source>
</evidence>
<evidence type="ECO:0000256" key="6">
    <source>
        <dbReference type="PROSITE-ProRule" id="PRU00277"/>
    </source>
</evidence>
<accession>A0A9X3BF47</accession>
<organism evidence="10 11">
    <name type="scientific">Paraflavisolibacter caeni</name>
    <dbReference type="NCBI Taxonomy" id="2982496"/>
    <lineage>
        <taxon>Bacteria</taxon>
        <taxon>Pseudomonadati</taxon>
        <taxon>Bacteroidota</taxon>
        <taxon>Chitinophagia</taxon>
        <taxon>Chitinophagales</taxon>
        <taxon>Chitinophagaceae</taxon>
        <taxon>Paraflavisolibacter</taxon>
    </lineage>
</organism>
<dbReference type="InterPro" id="IPR001179">
    <property type="entry name" value="PPIase_FKBP_dom"/>
</dbReference>
<dbReference type="InterPro" id="IPR036944">
    <property type="entry name" value="PPIase_FKBP_N_sf"/>
</dbReference>
<reference evidence="10" key="1">
    <citation type="submission" date="2022-09" db="EMBL/GenBank/DDBJ databases">
        <authorList>
            <person name="Yuan C."/>
            <person name="Ke Z."/>
        </authorList>
    </citation>
    <scope>NUCLEOTIDE SEQUENCE</scope>
    <source>
        <strain evidence="10">LB-8</strain>
    </source>
</reference>
<evidence type="ECO:0000256" key="4">
    <source>
        <dbReference type="ARBA" id="ARBA00023110"/>
    </source>
</evidence>
<reference evidence="10" key="2">
    <citation type="submission" date="2023-04" db="EMBL/GenBank/DDBJ databases">
        <title>Paracnuella aquatica gen. nov., sp. nov., a member of the family Chitinophagaceae isolated from a hot spring.</title>
        <authorList>
            <person name="Wang C."/>
        </authorList>
    </citation>
    <scope>NUCLEOTIDE SEQUENCE</scope>
    <source>
        <strain evidence="10">LB-8</strain>
    </source>
</reference>
<dbReference type="FunFam" id="3.10.50.40:FF:000045">
    <property type="entry name" value="Peptidyl-prolyl cis-trans isomerase"/>
    <property type="match status" value="1"/>
</dbReference>
<evidence type="ECO:0000313" key="10">
    <source>
        <dbReference type="EMBL" id="MCU7548229.1"/>
    </source>
</evidence>
<dbReference type="Gene3D" id="3.10.50.40">
    <property type="match status" value="1"/>
</dbReference>
<dbReference type="AlphaFoldDB" id="A0A9X3BF47"/>
<comment type="similarity">
    <text evidence="2 7">Belongs to the FKBP-type PPIase family.</text>
</comment>
<evidence type="ECO:0000256" key="7">
    <source>
        <dbReference type="RuleBase" id="RU003915"/>
    </source>
</evidence>
<dbReference type="InterPro" id="IPR000774">
    <property type="entry name" value="PPIase_FKBP_N"/>
</dbReference>
<evidence type="ECO:0000259" key="9">
    <source>
        <dbReference type="PROSITE" id="PS50059"/>
    </source>
</evidence>
<dbReference type="Gene3D" id="1.10.287.460">
    <property type="entry name" value="Peptidyl-prolyl cis-trans isomerase, FKBP-type, N-terminal domain"/>
    <property type="match status" value="1"/>
</dbReference>
<dbReference type="GO" id="GO:0006457">
    <property type="term" value="P:protein folding"/>
    <property type="evidence" value="ECO:0007669"/>
    <property type="project" value="InterPro"/>
</dbReference>